<dbReference type="Proteomes" id="UP001501490">
    <property type="component" value="Unassembled WGS sequence"/>
</dbReference>
<dbReference type="InterPro" id="IPR051049">
    <property type="entry name" value="Dienelactone_hydrolase-like"/>
</dbReference>
<dbReference type="PANTHER" id="PTHR46623:SF6">
    <property type="entry name" value="ALPHA_BETA-HYDROLASES SUPERFAMILY PROTEIN"/>
    <property type="match status" value="1"/>
</dbReference>
<dbReference type="GO" id="GO:0016787">
    <property type="term" value="F:hydrolase activity"/>
    <property type="evidence" value="ECO:0007669"/>
    <property type="project" value="UniProtKB-KW"/>
</dbReference>
<dbReference type="InterPro" id="IPR002925">
    <property type="entry name" value="Dienelactn_hydro"/>
</dbReference>
<dbReference type="Pfam" id="PF01738">
    <property type="entry name" value="DLH"/>
    <property type="match status" value="1"/>
</dbReference>
<comment type="caution">
    <text evidence="2">The sequence shown here is derived from an EMBL/GenBank/DDBJ whole genome shotgun (WGS) entry which is preliminary data.</text>
</comment>
<evidence type="ECO:0000259" key="1">
    <source>
        <dbReference type="Pfam" id="PF01738"/>
    </source>
</evidence>
<dbReference type="Gene3D" id="3.40.50.1820">
    <property type="entry name" value="alpha/beta hydrolase"/>
    <property type="match status" value="1"/>
</dbReference>
<proteinExistence type="predicted"/>
<keyword evidence="3" id="KW-1185">Reference proteome</keyword>
<gene>
    <name evidence="2" type="primary">yghX</name>
    <name evidence="2" type="ORF">GCM10022236_19750</name>
</gene>
<dbReference type="SUPFAM" id="SSF53474">
    <property type="entry name" value="alpha/beta-Hydrolases"/>
    <property type="match status" value="1"/>
</dbReference>
<name>A0ABP6ZTS3_9ACTN</name>
<evidence type="ECO:0000313" key="3">
    <source>
        <dbReference type="Proteomes" id="UP001501490"/>
    </source>
</evidence>
<sequence>MHGSVGERSTLDGDDFETYVAEPAGEPRGGLVLIHEIWGLVEHITDVADRLAGEGYLVLAPDILSRAGITPQVGAELLRLRTSTDREEQARLQPLMRERMAPAQDPAYASWAVAALRGTVDHLAASDGVGDRIGVLGFCFGGSYSFALAAADPRIRVAIPFYGSPPDEATVAEIRCPVLAFYGDRDERLISGLPAVRERLAAAGVDFTAQVYPGVGHAFFNDTNPHTYDAGAAADAWARTLALLESELSSSGGAIAR</sequence>
<organism evidence="2 3">
    <name type="scientific">Microlunatus ginsengisoli</name>
    <dbReference type="NCBI Taxonomy" id="363863"/>
    <lineage>
        <taxon>Bacteria</taxon>
        <taxon>Bacillati</taxon>
        <taxon>Actinomycetota</taxon>
        <taxon>Actinomycetes</taxon>
        <taxon>Propionibacteriales</taxon>
        <taxon>Propionibacteriaceae</taxon>
        <taxon>Microlunatus</taxon>
    </lineage>
</organism>
<evidence type="ECO:0000313" key="2">
    <source>
        <dbReference type="EMBL" id="GAA3617580.1"/>
    </source>
</evidence>
<dbReference type="PANTHER" id="PTHR46623">
    <property type="entry name" value="CARBOXYMETHYLENEBUTENOLIDASE-RELATED"/>
    <property type="match status" value="1"/>
</dbReference>
<dbReference type="EMBL" id="BAABAB010000014">
    <property type="protein sequence ID" value="GAA3617580.1"/>
    <property type="molecule type" value="Genomic_DNA"/>
</dbReference>
<reference evidence="3" key="1">
    <citation type="journal article" date="2019" name="Int. J. Syst. Evol. Microbiol.">
        <title>The Global Catalogue of Microorganisms (GCM) 10K type strain sequencing project: providing services to taxonomists for standard genome sequencing and annotation.</title>
        <authorList>
            <consortium name="The Broad Institute Genomics Platform"/>
            <consortium name="The Broad Institute Genome Sequencing Center for Infectious Disease"/>
            <person name="Wu L."/>
            <person name="Ma J."/>
        </authorList>
    </citation>
    <scope>NUCLEOTIDE SEQUENCE [LARGE SCALE GENOMIC DNA]</scope>
    <source>
        <strain evidence="3">JCM 16929</strain>
    </source>
</reference>
<keyword evidence="2" id="KW-0378">Hydrolase</keyword>
<dbReference type="InterPro" id="IPR029058">
    <property type="entry name" value="AB_hydrolase_fold"/>
</dbReference>
<accession>A0ABP6ZTS3</accession>
<feature type="domain" description="Dienelactone hydrolase" evidence="1">
    <location>
        <begin position="16"/>
        <end position="246"/>
    </location>
</feature>
<protein>
    <submittedName>
        <fullName evidence="2">YghX family hydrolase</fullName>
    </submittedName>
</protein>